<reference evidence="2" key="1">
    <citation type="submission" date="2020-05" db="EMBL/GenBank/DDBJ databases">
        <authorList>
            <person name="Chiriac C."/>
            <person name="Salcher M."/>
            <person name="Ghai R."/>
            <person name="Kavagutti S V."/>
        </authorList>
    </citation>
    <scope>NUCLEOTIDE SEQUENCE</scope>
</reference>
<evidence type="ECO:0000313" key="5">
    <source>
        <dbReference type="EMBL" id="CAB4782030.1"/>
    </source>
</evidence>
<evidence type="ECO:0000313" key="4">
    <source>
        <dbReference type="EMBL" id="CAB4723813.1"/>
    </source>
</evidence>
<name>A0A6J5ZRQ9_9ZZZZ</name>
<evidence type="ECO:0000313" key="7">
    <source>
        <dbReference type="EMBL" id="CAB4870822.1"/>
    </source>
</evidence>
<feature type="region of interest" description="Disordered" evidence="1">
    <location>
        <begin position="79"/>
        <end position="130"/>
    </location>
</feature>
<evidence type="ECO:0000313" key="9">
    <source>
        <dbReference type="EMBL" id="CAB4981243.1"/>
    </source>
</evidence>
<gene>
    <name evidence="3" type="ORF">UFOPK2510_01039</name>
    <name evidence="4" type="ORF">UFOPK2718_00727</name>
    <name evidence="5" type="ORF">UFOPK2936_00998</name>
    <name evidence="6" type="ORF">UFOPK3174_00417</name>
    <name evidence="7" type="ORF">UFOPK3328_01044</name>
    <name evidence="8" type="ORF">UFOPK3779_01148</name>
    <name evidence="9" type="ORF">UFOPK3913_01150</name>
    <name evidence="2" type="ORF">UFOPK4107_01327</name>
</gene>
<dbReference type="EMBL" id="CAFBOC010000012">
    <property type="protein sequence ID" value="CAB4981243.1"/>
    <property type="molecule type" value="Genomic_DNA"/>
</dbReference>
<dbReference type="EMBL" id="CAEZZW010000005">
    <property type="protein sequence ID" value="CAB4782030.1"/>
    <property type="molecule type" value="Genomic_DNA"/>
</dbReference>
<feature type="compositionally biased region" description="Basic residues" evidence="1">
    <location>
        <begin position="114"/>
        <end position="130"/>
    </location>
</feature>
<evidence type="ECO:0000313" key="8">
    <source>
        <dbReference type="EMBL" id="CAB4950199.1"/>
    </source>
</evidence>
<dbReference type="EMBL" id="CAFABH010000005">
    <property type="protein sequence ID" value="CAB4824067.1"/>
    <property type="molecule type" value="Genomic_DNA"/>
</dbReference>
<dbReference type="EMBL" id="CAFBLD010000007">
    <property type="protein sequence ID" value="CAB4870822.1"/>
    <property type="molecule type" value="Genomic_DNA"/>
</dbReference>
<dbReference type="EMBL" id="CAEZXO010000006">
    <property type="protein sequence ID" value="CAB4696669.1"/>
    <property type="molecule type" value="Genomic_DNA"/>
</dbReference>
<evidence type="ECO:0000256" key="1">
    <source>
        <dbReference type="SAM" id="MobiDB-lite"/>
    </source>
</evidence>
<evidence type="ECO:0000313" key="3">
    <source>
        <dbReference type="EMBL" id="CAB4696669.1"/>
    </source>
</evidence>
<dbReference type="EMBL" id="CAEZYM010000005">
    <property type="protein sequence ID" value="CAB4723813.1"/>
    <property type="molecule type" value="Genomic_DNA"/>
</dbReference>
<proteinExistence type="predicted"/>
<dbReference type="EMBL" id="CAFBNH010000006">
    <property type="protein sequence ID" value="CAB4950199.1"/>
    <property type="molecule type" value="Genomic_DNA"/>
</dbReference>
<evidence type="ECO:0000313" key="6">
    <source>
        <dbReference type="EMBL" id="CAB4824067.1"/>
    </source>
</evidence>
<dbReference type="AlphaFoldDB" id="A0A6J5ZRQ9"/>
<dbReference type="EMBL" id="CAESAE010000009">
    <property type="protein sequence ID" value="CAB4344006.1"/>
    <property type="molecule type" value="Genomic_DNA"/>
</dbReference>
<evidence type="ECO:0000313" key="2">
    <source>
        <dbReference type="EMBL" id="CAB4344006.1"/>
    </source>
</evidence>
<sequence>MANDLFSTLKVYLAKVTDGEKSPGELGAALNAWVKESGESVKSKIEEEVESSVSKMGFIKREEFQSLEKEIAELRKNCGATEGVKRAAQGTSKGAQKSTAKRATKKSSAAPVKKSAKKKASAPLKGKSHK</sequence>
<accession>A0A6J5ZRQ9</accession>
<protein>
    <submittedName>
        <fullName evidence="2">Unannotated protein</fullName>
    </submittedName>
</protein>
<organism evidence="2">
    <name type="scientific">freshwater metagenome</name>
    <dbReference type="NCBI Taxonomy" id="449393"/>
    <lineage>
        <taxon>unclassified sequences</taxon>
        <taxon>metagenomes</taxon>
        <taxon>ecological metagenomes</taxon>
    </lineage>
</organism>